<protein>
    <recommendedName>
        <fullName evidence="2">DNA ligase (ATP)</fullName>
        <ecNumber evidence="2">6.5.1.1</ecNumber>
    </recommendedName>
</protein>
<dbReference type="PANTHER" id="PTHR45674">
    <property type="entry name" value="DNA LIGASE 1/3 FAMILY MEMBER"/>
    <property type="match status" value="1"/>
</dbReference>
<comment type="caution">
    <text evidence="6">The sequence shown here is derived from an EMBL/GenBank/DDBJ whole genome shotgun (WGS) entry which is preliminary data.</text>
</comment>
<keyword evidence="7" id="KW-1185">Reference proteome</keyword>
<dbReference type="NCBIfam" id="TIGR02779">
    <property type="entry name" value="NHEJ_ligase_lig"/>
    <property type="match status" value="1"/>
</dbReference>
<dbReference type="InterPro" id="IPR012309">
    <property type="entry name" value="DNA_ligase_ATP-dep_C"/>
</dbReference>
<dbReference type="Pfam" id="PF04679">
    <property type="entry name" value="DNA_ligase_A_C"/>
    <property type="match status" value="1"/>
</dbReference>
<evidence type="ECO:0000256" key="4">
    <source>
        <dbReference type="ARBA" id="ARBA00034003"/>
    </source>
</evidence>
<comment type="similarity">
    <text evidence="1">Belongs to the ATP-dependent DNA ligase family.</text>
</comment>
<dbReference type="Gene3D" id="2.40.50.140">
    <property type="entry name" value="Nucleic acid-binding proteins"/>
    <property type="match status" value="1"/>
</dbReference>
<dbReference type="EMBL" id="JAEKNR010000234">
    <property type="protein sequence ID" value="MBJ7601107.1"/>
    <property type="molecule type" value="Genomic_DNA"/>
</dbReference>
<proteinExistence type="inferred from homology"/>
<dbReference type="PANTHER" id="PTHR45674:SF4">
    <property type="entry name" value="DNA LIGASE 1"/>
    <property type="match status" value="1"/>
</dbReference>
<evidence type="ECO:0000256" key="3">
    <source>
        <dbReference type="ARBA" id="ARBA00022598"/>
    </source>
</evidence>
<dbReference type="InterPro" id="IPR014146">
    <property type="entry name" value="LigD_ligase_dom"/>
</dbReference>
<dbReference type="InterPro" id="IPR012310">
    <property type="entry name" value="DNA_ligase_ATP-dep_cent"/>
</dbReference>
<dbReference type="CDD" id="cd07971">
    <property type="entry name" value="OBF_DNA_ligase_LigD"/>
    <property type="match status" value="1"/>
</dbReference>
<dbReference type="Pfam" id="PF01068">
    <property type="entry name" value="DNA_ligase_A_M"/>
    <property type="match status" value="1"/>
</dbReference>
<dbReference type="AlphaFoldDB" id="A0A934K622"/>
<keyword evidence="3 6" id="KW-0436">Ligase</keyword>
<evidence type="ECO:0000259" key="5">
    <source>
        <dbReference type="PROSITE" id="PS50160"/>
    </source>
</evidence>
<dbReference type="EC" id="6.5.1.1" evidence="2"/>
<dbReference type="Gene3D" id="3.30.1490.70">
    <property type="match status" value="1"/>
</dbReference>
<organism evidence="6 7">
    <name type="scientific">Candidatus Nephthysia bennettiae</name>
    <dbReference type="NCBI Taxonomy" id="3127016"/>
    <lineage>
        <taxon>Bacteria</taxon>
        <taxon>Bacillati</taxon>
        <taxon>Candidatus Dormiibacterota</taxon>
        <taxon>Candidatus Dormibacteria</taxon>
        <taxon>Candidatus Dormibacterales</taxon>
        <taxon>Candidatus Dormibacteraceae</taxon>
        <taxon>Candidatus Nephthysia</taxon>
    </lineage>
</organism>
<dbReference type="CDD" id="cd07906">
    <property type="entry name" value="Adenylation_DNA_ligase_LigD_LigC"/>
    <property type="match status" value="1"/>
</dbReference>
<evidence type="ECO:0000256" key="1">
    <source>
        <dbReference type="ARBA" id="ARBA00007572"/>
    </source>
</evidence>
<accession>A0A934K622</accession>
<comment type="catalytic activity">
    <reaction evidence="4">
        <text>ATP + (deoxyribonucleotide)n-3'-hydroxyl + 5'-phospho-(deoxyribonucleotide)m = (deoxyribonucleotide)n+m + AMP + diphosphate.</text>
        <dbReference type="EC" id="6.5.1.1"/>
    </reaction>
</comment>
<evidence type="ECO:0000313" key="6">
    <source>
        <dbReference type="EMBL" id="MBJ7601107.1"/>
    </source>
</evidence>
<name>A0A934K622_9BACT</name>
<evidence type="ECO:0000256" key="2">
    <source>
        <dbReference type="ARBA" id="ARBA00012727"/>
    </source>
</evidence>
<reference evidence="6" key="1">
    <citation type="submission" date="2020-10" db="EMBL/GenBank/DDBJ databases">
        <title>Ca. Dormibacterota MAGs.</title>
        <authorList>
            <person name="Montgomery K."/>
        </authorList>
    </citation>
    <scope>NUCLEOTIDE SEQUENCE [LARGE SCALE GENOMIC DNA]</scope>
    <source>
        <strain evidence="6">SC8812_S17_10</strain>
    </source>
</reference>
<feature type="domain" description="ATP-dependent DNA ligase family profile" evidence="5">
    <location>
        <begin position="119"/>
        <end position="231"/>
    </location>
</feature>
<dbReference type="SUPFAM" id="SSF50249">
    <property type="entry name" value="Nucleic acid-binding proteins"/>
    <property type="match status" value="1"/>
</dbReference>
<gene>
    <name evidence="6" type="primary">ligD</name>
    <name evidence="6" type="ORF">JF922_23920</name>
</gene>
<dbReference type="SUPFAM" id="SSF56091">
    <property type="entry name" value="DNA ligase/mRNA capping enzyme, catalytic domain"/>
    <property type="match status" value="1"/>
</dbReference>
<sequence>MVDQLAIELDGFPSAVRPMQAVSAEAPFSSEEYLFEVKWDGLRCLLFVGHDGQCRLQDRALGDITSRVPELAGIARQVTPGTVLDGELVATDSEGRPDYHALRQRLSGQGTPGSPPLAFLAFDALYVAGRPLLRQPLMRRKSRLTRAVTGGGHLFVPHHIEKEGVELFEACLERGLEGVMAKHRESTYVPGQRSPFWLKVKAVKSDDFVVLGTTPGRDGERFGALMVGYYEGGRLLPCGSVGGGFDEEALAALTAELDRLSTETSPLSPVPILTSPVSWCRPQLVISVRYSEWSSDGTLRFPIFNGIRPEVHPAECVRHRPRVVLGGRIPPGSPAYYLTRFAF</sequence>
<dbReference type="Proteomes" id="UP000612893">
    <property type="component" value="Unassembled WGS sequence"/>
</dbReference>
<dbReference type="InterPro" id="IPR050191">
    <property type="entry name" value="ATP-dep_DNA_ligase"/>
</dbReference>
<dbReference type="PROSITE" id="PS50160">
    <property type="entry name" value="DNA_LIGASE_A3"/>
    <property type="match status" value="1"/>
</dbReference>
<evidence type="ECO:0000313" key="7">
    <source>
        <dbReference type="Proteomes" id="UP000612893"/>
    </source>
</evidence>
<dbReference type="InterPro" id="IPR012340">
    <property type="entry name" value="NA-bd_OB-fold"/>
</dbReference>
<dbReference type="GO" id="GO:0003910">
    <property type="term" value="F:DNA ligase (ATP) activity"/>
    <property type="evidence" value="ECO:0007669"/>
    <property type="project" value="UniProtKB-EC"/>
</dbReference>
<dbReference type="RefSeq" id="WP_338205195.1">
    <property type="nucleotide sequence ID" value="NZ_JAEKNR010000234.1"/>
</dbReference>
<dbReference type="Gene3D" id="3.30.470.30">
    <property type="entry name" value="DNA ligase/mRNA capping enzyme"/>
    <property type="match status" value="1"/>
</dbReference>